<organism evidence="1 2">
    <name type="scientific">Effrenium voratum</name>
    <dbReference type="NCBI Taxonomy" id="2562239"/>
    <lineage>
        <taxon>Eukaryota</taxon>
        <taxon>Sar</taxon>
        <taxon>Alveolata</taxon>
        <taxon>Dinophyceae</taxon>
        <taxon>Suessiales</taxon>
        <taxon>Symbiodiniaceae</taxon>
        <taxon>Effrenium</taxon>
    </lineage>
</organism>
<dbReference type="Proteomes" id="UP001178507">
    <property type="component" value="Unassembled WGS sequence"/>
</dbReference>
<dbReference type="EMBL" id="CAUJNA010000572">
    <property type="protein sequence ID" value="CAJ1378838.1"/>
    <property type="molecule type" value="Genomic_DNA"/>
</dbReference>
<keyword evidence="2" id="KW-1185">Reference proteome</keyword>
<evidence type="ECO:0000313" key="1">
    <source>
        <dbReference type="EMBL" id="CAJ1378838.1"/>
    </source>
</evidence>
<sequence length="153" mass="17444">MDFPPVRQHKYFLTHAVRPEPAVPIAGNPGLFLRHGAGPAQLASCLWHIQAQVGKYLAITKDQLDWVMKSELNFPLRSRVPLDFGEESNGKRWAITLHLDGILLAKSTFKWPAPVAAQLADYCRPTKGRQTKGRQLRIFDDVWRHLNMLAFVY</sequence>
<evidence type="ECO:0000313" key="2">
    <source>
        <dbReference type="Proteomes" id="UP001178507"/>
    </source>
</evidence>
<gene>
    <name evidence="1" type="ORF">EVOR1521_LOCUS7239</name>
</gene>
<accession>A0AA36MSQ0</accession>
<comment type="caution">
    <text evidence="1">The sequence shown here is derived from an EMBL/GenBank/DDBJ whole genome shotgun (WGS) entry which is preliminary data.</text>
</comment>
<reference evidence="1" key="1">
    <citation type="submission" date="2023-08" db="EMBL/GenBank/DDBJ databases">
        <authorList>
            <person name="Chen Y."/>
            <person name="Shah S."/>
            <person name="Dougan E. K."/>
            <person name="Thang M."/>
            <person name="Chan C."/>
        </authorList>
    </citation>
    <scope>NUCLEOTIDE SEQUENCE</scope>
</reference>
<protein>
    <submittedName>
        <fullName evidence="1">Uncharacterized protein</fullName>
    </submittedName>
</protein>
<dbReference type="AlphaFoldDB" id="A0AA36MSQ0"/>
<name>A0AA36MSQ0_9DINO</name>
<proteinExistence type="predicted"/>